<dbReference type="PANTHER" id="PTHR42928:SF5">
    <property type="entry name" value="BLR1237 PROTEIN"/>
    <property type="match status" value="1"/>
</dbReference>
<dbReference type="InterPro" id="IPR042100">
    <property type="entry name" value="Bug_dom1"/>
</dbReference>
<evidence type="ECO:0000256" key="1">
    <source>
        <dbReference type="ARBA" id="ARBA00006987"/>
    </source>
</evidence>
<name>A0A1W1VV79_9FIRM</name>
<keyword evidence="3" id="KW-1185">Reference proteome</keyword>
<dbReference type="CDD" id="cd07012">
    <property type="entry name" value="PBP2_Bug_TTT"/>
    <property type="match status" value="1"/>
</dbReference>
<dbReference type="STRING" id="698762.SAMN00808754_1793"/>
<reference evidence="2 3" key="1">
    <citation type="submission" date="2017-04" db="EMBL/GenBank/DDBJ databases">
        <authorList>
            <person name="Afonso C.L."/>
            <person name="Miller P.J."/>
            <person name="Scott M.A."/>
            <person name="Spackman E."/>
            <person name="Goraichik I."/>
            <person name="Dimitrov K.M."/>
            <person name="Suarez D.L."/>
            <person name="Swayne D.E."/>
        </authorList>
    </citation>
    <scope>NUCLEOTIDE SEQUENCE [LARGE SCALE GENOMIC DNA]</scope>
    <source>
        <strain evidence="2 3">ToBE</strain>
    </source>
</reference>
<dbReference type="PIRSF" id="PIRSF017082">
    <property type="entry name" value="YflP"/>
    <property type="match status" value="1"/>
</dbReference>
<sequence>MKRLNKVALVFLSLFVILGLLITACGSKQQSGGQTASTSKYPEKEITLICPWPPGGSSDIISRAIAQVASKYLNKPMVVVNREGANGMIATTELAKTNPDGYTIALGASGLFVTQPFVQKNLGYKQDDFEFLIGLTNEPILLTINAGSPYNTLEDLIKDAKEKNKVIRYSNSGMGGIPQLCLDYLFQLAGVKSQPVPFKGGAPALTAILGGHVDAAASHPGEAIPHIKAGKLRPLAISSTQRFPALPDVPTMKEKGFDIDMGVKKFVFAPKGLPEEARKVLIDVLQKVASDPEFKKTMEDNNLMLEVMSGKEVVEYFNKQAPIMKKLIESMPQIEAK</sequence>
<dbReference type="PANTHER" id="PTHR42928">
    <property type="entry name" value="TRICARBOXYLATE-BINDING PROTEIN"/>
    <property type="match status" value="1"/>
</dbReference>
<dbReference type="AlphaFoldDB" id="A0A1W1VV79"/>
<dbReference type="Gene3D" id="3.40.190.150">
    <property type="entry name" value="Bordetella uptake gene, domain 1"/>
    <property type="match status" value="1"/>
</dbReference>
<proteinExistence type="inferred from homology"/>
<protein>
    <submittedName>
        <fullName evidence="2">Tripartite-type tricarboxylate transporter, receptor component TctC</fullName>
    </submittedName>
</protein>
<dbReference type="EMBL" id="LT838272">
    <property type="protein sequence ID" value="SMB97236.1"/>
    <property type="molecule type" value="Genomic_DNA"/>
</dbReference>
<evidence type="ECO:0000313" key="3">
    <source>
        <dbReference type="Proteomes" id="UP000192569"/>
    </source>
</evidence>
<comment type="similarity">
    <text evidence="1">Belongs to the UPF0065 (bug) family.</text>
</comment>
<dbReference type="InterPro" id="IPR005064">
    <property type="entry name" value="BUG"/>
</dbReference>
<dbReference type="Pfam" id="PF03401">
    <property type="entry name" value="TctC"/>
    <property type="match status" value="1"/>
</dbReference>
<dbReference type="RefSeq" id="WP_084665390.1">
    <property type="nucleotide sequence ID" value="NZ_LT838272.1"/>
</dbReference>
<keyword evidence="2" id="KW-0675">Receptor</keyword>
<dbReference type="OrthoDB" id="8880247at2"/>
<evidence type="ECO:0000313" key="2">
    <source>
        <dbReference type="EMBL" id="SMB97236.1"/>
    </source>
</evidence>
<organism evidence="2 3">
    <name type="scientific">Thermanaeromonas toyohensis ToBE</name>
    <dbReference type="NCBI Taxonomy" id="698762"/>
    <lineage>
        <taxon>Bacteria</taxon>
        <taxon>Bacillati</taxon>
        <taxon>Bacillota</taxon>
        <taxon>Clostridia</taxon>
        <taxon>Neomoorellales</taxon>
        <taxon>Neomoorellaceae</taxon>
        <taxon>Thermanaeromonas</taxon>
    </lineage>
</organism>
<dbReference type="PROSITE" id="PS51257">
    <property type="entry name" value="PROKAR_LIPOPROTEIN"/>
    <property type="match status" value="1"/>
</dbReference>
<dbReference type="Gene3D" id="3.40.190.10">
    <property type="entry name" value="Periplasmic binding protein-like II"/>
    <property type="match status" value="1"/>
</dbReference>
<dbReference type="SUPFAM" id="SSF53850">
    <property type="entry name" value="Periplasmic binding protein-like II"/>
    <property type="match status" value="1"/>
</dbReference>
<gene>
    <name evidence="2" type="ORF">SAMN00808754_1793</name>
</gene>
<accession>A0A1W1VV79</accession>
<dbReference type="Proteomes" id="UP000192569">
    <property type="component" value="Chromosome I"/>
</dbReference>